<dbReference type="Pfam" id="PF08787">
    <property type="entry name" value="Alginate_lyase2"/>
    <property type="match status" value="1"/>
</dbReference>
<protein>
    <submittedName>
        <fullName evidence="3">Ca2+-binding RTX toxin-like protein</fullName>
    </submittedName>
</protein>
<feature type="region of interest" description="Disordered" evidence="1">
    <location>
        <begin position="243"/>
        <end position="262"/>
    </location>
</feature>
<sequence length="523" mass="54462">MTLNPSVAPGGNFDLSNWKITLPVDSSGGFSGSAMEVKSLSTYQHSKYFYTAADGAMTFVAPVDGATTSGSSYARSELREMNGTANAAWNLSTGGFMSATLEVDAAPIRDGMGGRIIVGQIHGQDDELVRLYWENGKLYFANDHAGSSNAETKFYFVNASGQQPDVSLDERFSYTINAKGSTLEVTIFADGQIYKSVSTINSQWQSDTFYFKAGAYLGANETNGTGYGQTSFYALSFNHNGTVTTPAPTQPAPSPTPIPESTGNAVTAADDRYAAVENKVLTVSAAQGVLVNDTAADGGKVAVAGRFATVQGGSVKISADGSFVYTPKANFFGTDSFSYTAKDVDGDTDTGTVTLAVADVAETSTPTTPTASRPITTKTISGTSSSNSLTGTSGNDLIDGKGGDDKIWAKNGSDVLIGGAGKDTFTFDTTPSSKNVDVIVDFNVADDTIRLNDTAFTKLSYGKLSAGSFVVGTKASDSNDRIIYDSNTGALSYDADGSGSGAAVKFAVIENHAKLTAADFLVI</sequence>
<reference evidence="3 4" key="1">
    <citation type="submission" date="2020-08" db="EMBL/GenBank/DDBJ databases">
        <title>The Agave Microbiome: Exploring the role of microbial communities in plant adaptations to desert environments.</title>
        <authorList>
            <person name="Partida-Martinez L.P."/>
        </authorList>
    </citation>
    <scope>NUCLEOTIDE SEQUENCE [LARGE SCALE GENOMIC DNA]</scope>
    <source>
        <strain evidence="3 4">AT3.9</strain>
    </source>
</reference>
<dbReference type="Gene3D" id="2.60.120.200">
    <property type="match status" value="1"/>
</dbReference>
<dbReference type="SUPFAM" id="SSF51120">
    <property type="entry name" value="beta-Roll"/>
    <property type="match status" value="1"/>
</dbReference>
<evidence type="ECO:0000313" key="3">
    <source>
        <dbReference type="EMBL" id="MBB3019114.1"/>
    </source>
</evidence>
<feature type="compositionally biased region" description="Pro residues" evidence="1">
    <location>
        <begin position="248"/>
        <end position="258"/>
    </location>
</feature>
<dbReference type="SUPFAM" id="SSF49899">
    <property type="entry name" value="Concanavalin A-like lectins/glucanases"/>
    <property type="match status" value="1"/>
</dbReference>
<keyword evidence="4" id="KW-1185">Reference proteome</keyword>
<dbReference type="Pfam" id="PF00353">
    <property type="entry name" value="HemolysinCabind"/>
    <property type="match status" value="1"/>
</dbReference>
<dbReference type="InterPro" id="IPR018511">
    <property type="entry name" value="Hemolysin-typ_Ca-bd_CS"/>
</dbReference>
<accession>A0A7W4YXC8</accession>
<dbReference type="InterPro" id="IPR013320">
    <property type="entry name" value="ConA-like_dom_sf"/>
</dbReference>
<dbReference type="Proteomes" id="UP000532010">
    <property type="component" value="Unassembled WGS sequence"/>
</dbReference>
<dbReference type="InterPro" id="IPR001343">
    <property type="entry name" value="Hemolysn_Ca-bd"/>
</dbReference>
<dbReference type="Pfam" id="PF17963">
    <property type="entry name" value="Big_9"/>
    <property type="match status" value="1"/>
</dbReference>
<evidence type="ECO:0000313" key="4">
    <source>
        <dbReference type="Proteomes" id="UP000532010"/>
    </source>
</evidence>
<evidence type="ECO:0000256" key="1">
    <source>
        <dbReference type="SAM" id="MobiDB-lite"/>
    </source>
</evidence>
<feature type="compositionally biased region" description="Low complexity" evidence="1">
    <location>
        <begin position="364"/>
        <end position="394"/>
    </location>
</feature>
<dbReference type="AlphaFoldDB" id="A0A7W4YXC8"/>
<comment type="caution">
    <text evidence="3">The sequence shown here is derived from an EMBL/GenBank/DDBJ whole genome shotgun (WGS) entry which is preliminary data.</text>
</comment>
<name>A0A7W4YXC8_9HYPH</name>
<gene>
    <name evidence="3" type="ORF">FHR70_002168</name>
</gene>
<dbReference type="InterPro" id="IPR011049">
    <property type="entry name" value="Serralysin-like_metalloprot_C"/>
</dbReference>
<feature type="region of interest" description="Disordered" evidence="1">
    <location>
        <begin position="364"/>
        <end position="397"/>
    </location>
</feature>
<organism evidence="3 4">
    <name type="scientific">Microvirga lupini</name>
    <dbReference type="NCBI Taxonomy" id="420324"/>
    <lineage>
        <taxon>Bacteria</taxon>
        <taxon>Pseudomonadati</taxon>
        <taxon>Pseudomonadota</taxon>
        <taxon>Alphaproteobacteria</taxon>
        <taxon>Hyphomicrobiales</taxon>
        <taxon>Methylobacteriaceae</taxon>
        <taxon>Microvirga</taxon>
    </lineage>
</organism>
<evidence type="ECO:0000259" key="2">
    <source>
        <dbReference type="Pfam" id="PF08787"/>
    </source>
</evidence>
<dbReference type="PROSITE" id="PS00330">
    <property type="entry name" value="HEMOLYSIN_CALCIUM"/>
    <property type="match status" value="1"/>
</dbReference>
<dbReference type="GO" id="GO:0005509">
    <property type="term" value="F:calcium ion binding"/>
    <property type="evidence" value="ECO:0007669"/>
    <property type="project" value="InterPro"/>
</dbReference>
<dbReference type="RefSeq" id="WP_183449879.1">
    <property type="nucleotide sequence ID" value="NZ_JACHWB010000002.1"/>
</dbReference>
<dbReference type="InterPro" id="IPR014895">
    <property type="entry name" value="Alginate_lyase_2"/>
</dbReference>
<proteinExistence type="predicted"/>
<dbReference type="Gene3D" id="2.150.10.10">
    <property type="entry name" value="Serralysin-like metalloprotease, C-terminal"/>
    <property type="match status" value="1"/>
</dbReference>
<feature type="domain" description="Alginate lyase 2" evidence="2">
    <location>
        <begin position="13"/>
        <end position="239"/>
    </location>
</feature>
<dbReference type="EMBL" id="JACHWB010000002">
    <property type="protein sequence ID" value="MBB3019114.1"/>
    <property type="molecule type" value="Genomic_DNA"/>
</dbReference>